<accession>A0A6F8T349</accession>
<dbReference type="RefSeq" id="WP_173236470.1">
    <property type="nucleotide sequence ID" value="NZ_AP022839.1"/>
</dbReference>
<dbReference type="GO" id="GO:0005524">
    <property type="term" value="F:ATP binding"/>
    <property type="evidence" value="ECO:0007669"/>
    <property type="project" value="InterPro"/>
</dbReference>
<dbReference type="Gene3D" id="3.80.10.10">
    <property type="entry name" value="Ribonuclease Inhibitor"/>
    <property type="match status" value="6"/>
</dbReference>
<dbReference type="PANTHER" id="PTHR13318:SF95">
    <property type="entry name" value="F-BOX PROTEIN YLR352W"/>
    <property type="match status" value="1"/>
</dbReference>
<evidence type="ECO:0000259" key="1">
    <source>
        <dbReference type="Pfam" id="PF07728"/>
    </source>
</evidence>
<dbReference type="Proteomes" id="UP000502894">
    <property type="component" value="Chromosome"/>
</dbReference>
<dbReference type="SUPFAM" id="SSF52540">
    <property type="entry name" value="P-loop containing nucleoside triphosphate hydrolases"/>
    <property type="match status" value="2"/>
</dbReference>
<dbReference type="GO" id="GO:0019005">
    <property type="term" value="C:SCF ubiquitin ligase complex"/>
    <property type="evidence" value="ECO:0007669"/>
    <property type="project" value="TreeGrafter"/>
</dbReference>
<dbReference type="GO" id="GO:0016887">
    <property type="term" value="F:ATP hydrolysis activity"/>
    <property type="evidence" value="ECO:0007669"/>
    <property type="project" value="InterPro"/>
</dbReference>
<dbReference type="PANTHER" id="PTHR13318">
    <property type="entry name" value="PARTNER OF PAIRED, ISOFORM B-RELATED"/>
    <property type="match status" value="1"/>
</dbReference>
<gene>
    <name evidence="2" type="ORF">TUM19329_09940</name>
</gene>
<dbReference type="InterPro" id="IPR032675">
    <property type="entry name" value="LRR_dom_sf"/>
</dbReference>
<dbReference type="InterPro" id="IPR011704">
    <property type="entry name" value="ATPase_dyneun-rel_AAA"/>
</dbReference>
<dbReference type="GO" id="GO:0031146">
    <property type="term" value="P:SCF-dependent proteasomal ubiquitin-dependent protein catabolic process"/>
    <property type="evidence" value="ECO:0007669"/>
    <property type="project" value="TreeGrafter"/>
</dbReference>
<organism evidence="2 3">
    <name type="scientific">Legionella antarctica</name>
    <dbReference type="NCBI Taxonomy" id="2708020"/>
    <lineage>
        <taxon>Bacteria</taxon>
        <taxon>Pseudomonadati</taxon>
        <taxon>Pseudomonadota</taxon>
        <taxon>Gammaproteobacteria</taxon>
        <taxon>Legionellales</taxon>
        <taxon>Legionellaceae</taxon>
        <taxon>Legionella</taxon>
    </lineage>
</organism>
<dbReference type="InterPro" id="IPR027417">
    <property type="entry name" value="P-loop_NTPase"/>
</dbReference>
<dbReference type="KEGG" id="lant:TUM19329_09940"/>
<feature type="domain" description="ATPase dynein-related AAA" evidence="1">
    <location>
        <begin position="2364"/>
        <end position="2487"/>
    </location>
</feature>
<evidence type="ECO:0000313" key="2">
    <source>
        <dbReference type="EMBL" id="BCA94633.1"/>
    </source>
</evidence>
<keyword evidence="3" id="KW-1185">Reference proteome</keyword>
<dbReference type="SMART" id="SM00367">
    <property type="entry name" value="LRR_CC"/>
    <property type="match status" value="17"/>
</dbReference>
<name>A0A6F8T349_9GAMM</name>
<dbReference type="Pfam" id="PF07728">
    <property type="entry name" value="AAA_5"/>
    <property type="match status" value="1"/>
</dbReference>
<dbReference type="EMBL" id="AP022839">
    <property type="protein sequence ID" value="BCA94633.1"/>
    <property type="molecule type" value="Genomic_DNA"/>
</dbReference>
<dbReference type="SUPFAM" id="SSF52047">
    <property type="entry name" value="RNI-like"/>
    <property type="match status" value="2"/>
</dbReference>
<evidence type="ECO:0000313" key="3">
    <source>
        <dbReference type="Proteomes" id="UP000502894"/>
    </source>
</evidence>
<dbReference type="InterPro" id="IPR006553">
    <property type="entry name" value="Leu-rich_rpt_Cys-con_subtyp"/>
</dbReference>
<proteinExistence type="predicted"/>
<reference evidence="2" key="1">
    <citation type="journal article" date="2020" name="Microbiol. Resour. Announc.">
        <title>Complete Genome Sequence of Novel Psychrotolerant Legionella Strain TUM19329, Isolated from Antarctic Lake Sediment.</title>
        <authorList>
            <person name="Shimada S."/>
            <person name="Nakai R."/>
            <person name="Aoki K."/>
            <person name="Shimoeda N."/>
            <person name="Ohno G."/>
            <person name="Miyazaki Y."/>
            <person name="Kudoh S."/>
            <person name="Imura S."/>
            <person name="Watanabe K."/>
            <person name="Ishii Y."/>
            <person name="Tateda K."/>
        </authorList>
    </citation>
    <scope>NUCLEOTIDE SEQUENCE [LARGE SCALE GENOMIC DNA]</scope>
    <source>
        <strain evidence="2">TUM19329</strain>
    </source>
</reference>
<sequence length="2617" mass="292325">MPITSNYTLQVESSERTYCSTANNGGVIDVGRMLQNKPFWRQPQGMTLEMNKTLIINDPAIACWDHNQCIVAAERFNVLQQEGFKIYFYRKGAFSELNTSSLKSPKSIVDATPVTDLQISQLAAIKLRLSYDHLLVLNHEHLVALMQGTDDDWLNLNSFQHIDLRETNINTASLTTLLKTFGDRIKSLNLSRCVNLKEGTLPGDIDLVSMEELIITDEFDNKCTIPALNQEYSPRENNLSADSIKHLLQSTRILKTLKLGRGFNRIRDIITDLEFPFLERIDLSSSNITSMSLNTLLAKTTCIKELNLSDCMKLDDNQLFDHLNTGLLETLDLSGSNITCHSLGRLLAKATQLKILDLNSCYGLDDEPLPNDFDLSALETLNLSRSNITSQSLGRLLAKVTKLTILDLRGCLHLEDNSLPNHLNLASLEELDLNGTNITSQSLGRILSKATKLKILDLRDCEELYNNPLPEYLDLSSLETLDLGGTNNISSQSLGRLLAKATKLKILDLSGSEVTIQSLGTIVAKTTKLTKLDLSSCNILVKNQLPVNVDLSALETLDLTRSSITSQSLGIILAKASQLKVLNLTNCYQLANNPLLHDLDLFNLENLSLSHSNMTSQTLGRILAKTTQLKVLDLTNCNNLDDTSLPHNLDFSSLEELDLRDSNIGCQSLGSILAQATKLRMLDLTRCPYLADNQIPDYLSFSSLEELDLSGSNLTSQSLGRILANTKKLTKLNLSGCDNLANKQLPNDLDLPTLETLDLTRSSITSQSLGRILAKTTQLKILNLTNCYNLDDNQLANDLNLSSLETLNLSHSNITCQSLGRILAKATKLKVLNLTNCSNLGDNQLPQDLNLSSLEELDLTESKINCQSLDRILVKTTKLTKLNLGDCNNLADIQLPKDLDLLSLEMLNLSGSNITGLSLGRLMAKATKLKILDLRGCRNLDVNQITNDLNLYALKKLDLSRSKITSLSLGRILARTTKLKILNLSDCSHLAETQLPNNLDLSNLESLSLSNITSQSLVRLLTKTMNLKKLKLKNCHNIAPIQLPNEFDLPALKTLNLNHSNMTSQYLNRILANTTRLKKLKLKNCYNLANIQLPNELDLSSLKELNLAGSSITSDPLYRILAKTTAKLTKLELKNRHNLDESDFTDNMDREPLGQITLEKSAISPDLLKKIKAKALHQITTDYPGELSSIPTSSDKSISNVRSADDTKSLDADTQFNPNLQLHLTRIFYAKDEKNHPCPTEYRLEAFNKITVNDAQCGLNNAFNLSNISLDVNIEARNITRSLEDLKSQLTEENQYYGIQKINLSTTWQFLASLDAEEIMTHYHLSHPDEVEIGYSTRDNMYCIRRSPDSSQTNNPITIGFILNIPQKRSQDSFPHGIQQKIGECSEFTAKPLKITQDHPTGADYLSALQEQKVGACRHRALIFKAWMDEHHPAFKTRIINNDCHSYVETKHQEHWITCNLGGYPADLMIDEPKKPERIPKKYFQPDNVEEKFPLQTHLYMQHLLSSPGIKKLIHVSSSQSLNGFRHHLQQQCKSTSRPCFYIHSPQDLICSAPYIKRDGTTGLIKRGPGGPLHQFLMEHSKDGSNPVLIVNYDRFSATDIVRFNALLDKERLADGSPLPEKATVIGLMNPNKPGAYHGADFRSRFAAIRTNKLPDGNLVIPPVTTEERNLTQDAYSINLYGGADWEDRLLGHWVLQGNTLQFVEGALLAALKNKNSTIELKNAPWANEAFQCFWQGALLFGSFQSQGRRYQLPKDFKLHKSEGYSFHNMNITINEDEDIPTDALALNRGTLAHFLSQYHCDNARKTIQYGEGLLALNHNNTVSLYLSDSLSLSSWALFLDACQQHKVSINLTLAPGVTLPKELAIDTKKRTAAAGLPWSSEHLPDTACVHSTDMDVTLATMSDESAIIIDVSEVLPANLLMRLDGTFDDKTLTFSFNEQEGALLSAIKANKNVILKGRIQEDLRHALANFLLQRQHDPKPKGRLIVICDQAHLFPMVSSFTHEVRLDEKEQLLLPHQFSRELIAKHSASELQAMTRHQKLHPDEPGENAWQGLRTISLSVTPGEVDLNDAEQVAAEFDEQRLNKVAQVLMQSPFVFLAGMTGVGKTTFIHEVWKKIHSRLYLGEASLLAWAKDTNSGIKTLFIDEANISSRQWSDFEGLFHKPPRILIGNQVITLSEQHKVIFAGNPLSYGGDRQIPSLFARHGNSLIFDPMPPAYLYVKLLKPILDNSELNSKELAQSILEAAQYLSALDRTTVLITPRELSMMALLTVSYCKQNPESDSIEVARYYAYNLAKNYVPDHAKQAFQIRFKPQEALQRNAIEKPDKLLITTTNQPAFETLCDLLNLRALRQMKSIQPEGGLGGLILEGEPGLGKTELVVKTLLAHGLEKGNINDQALDKQVFYVMPVSMALAEKEKMLLKAFHEGAPVVIDEINSAPMMERLLNDLLMGKDPNGNLANKPGFMVIGTQNPPTMAGRTSTSTALEHRMLQITLTQYPKNEMIEILTYKGLPQNISQDMVEEFLSLQQKSLQESSPTLCFRDLLQRAEQELLALSKLSQAVRTSNKLEINIDTKAEAMWDSSCTLFRPMQYSSPRITDAFKLSSTIEEFYGTDSEVSSP</sequence>
<dbReference type="Gene3D" id="3.40.50.300">
    <property type="entry name" value="P-loop containing nucleotide triphosphate hydrolases"/>
    <property type="match status" value="1"/>
</dbReference>
<protein>
    <recommendedName>
        <fullName evidence="1">ATPase dynein-related AAA domain-containing protein</fullName>
    </recommendedName>
</protein>
<dbReference type="SUPFAM" id="SSF52058">
    <property type="entry name" value="L domain-like"/>
    <property type="match status" value="2"/>
</dbReference>